<dbReference type="OrthoDB" id="45877at2"/>
<accession>H2J6H5</accession>
<dbReference type="EMBL" id="CP003257">
    <property type="protein sequence ID" value="AEX85160.1"/>
    <property type="molecule type" value="Genomic_DNA"/>
</dbReference>
<dbReference type="STRING" id="443254.Marpi_0726"/>
<evidence type="ECO:0000313" key="1">
    <source>
        <dbReference type="EMBL" id="AEX85160.1"/>
    </source>
</evidence>
<proteinExistence type="predicted"/>
<protein>
    <recommendedName>
        <fullName evidence="3">PilZ domain-containing protein</fullName>
    </recommendedName>
</protein>
<reference evidence="2" key="2">
    <citation type="submission" date="2012-01" db="EMBL/GenBank/DDBJ databases">
        <title>Complete sequence of chromosome of Marinitoga piezophila KA3.</title>
        <authorList>
            <person name="Lucas S."/>
            <person name="Han J."/>
            <person name="Lapidus A."/>
            <person name="Cheng J.-F."/>
            <person name="Goodwin L."/>
            <person name="Pitluck S."/>
            <person name="Peters L."/>
            <person name="Mikhailova N."/>
            <person name="Teshima H."/>
            <person name="Detter J.C."/>
            <person name="Han C."/>
            <person name="Tapia R."/>
            <person name="Land M."/>
            <person name="Hauser L."/>
            <person name="Kyrpides N."/>
            <person name="Ivanova N."/>
            <person name="Pagani I."/>
            <person name="Jebbar M."/>
            <person name="Vannier P."/>
            <person name="Oger P."/>
            <person name="Cario A."/>
            <person name="Bartlett D."/>
            <person name="Noll K.M."/>
            <person name="Woyke T."/>
        </authorList>
    </citation>
    <scope>NUCLEOTIDE SEQUENCE [LARGE SCALE GENOMIC DNA]</scope>
    <source>
        <strain evidence="2">DSM 14283 / JCM 11233 / KA3</strain>
    </source>
</reference>
<evidence type="ECO:0000313" key="2">
    <source>
        <dbReference type="Proteomes" id="UP000007161"/>
    </source>
</evidence>
<organism evidence="1 2">
    <name type="scientific">Marinitoga piezophila (strain DSM 14283 / JCM 11233 / KA3)</name>
    <dbReference type="NCBI Taxonomy" id="443254"/>
    <lineage>
        <taxon>Bacteria</taxon>
        <taxon>Thermotogati</taxon>
        <taxon>Thermotogota</taxon>
        <taxon>Thermotogae</taxon>
        <taxon>Petrotogales</taxon>
        <taxon>Petrotogaceae</taxon>
        <taxon>Marinitoga</taxon>
    </lineage>
</organism>
<name>H2J6H5_MARPK</name>
<dbReference type="KEGG" id="mpz:Marpi_0726"/>
<dbReference type="AlphaFoldDB" id="H2J6H5"/>
<dbReference type="Proteomes" id="UP000007161">
    <property type="component" value="Chromosome"/>
</dbReference>
<dbReference type="HOGENOM" id="CLU_1260189_0_0_0"/>
<keyword evidence="2" id="KW-1185">Reference proteome</keyword>
<gene>
    <name evidence="1" type="ordered locus">Marpi_0726</name>
</gene>
<reference evidence="1 2" key="1">
    <citation type="journal article" date="2012" name="J. Bacteriol.">
        <title>Complete Genome Sequence of the Thermophilic, Piezophilic, Heterotrophic Bacterium Marinitoga piezophila KA3.</title>
        <authorList>
            <person name="Lucas S."/>
            <person name="Han J."/>
            <person name="Lapidus A."/>
            <person name="Cheng J.F."/>
            <person name="Goodwin L.A."/>
            <person name="Pitluck S."/>
            <person name="Peters L."/>
            <person name="Mikhailova N."/>
            <person name="Teshima H."/>
            <person name="Detter J.C."/>
            <person name="Han C."/>
            <person name="Tapia R."/>
            <person name="Land M."/>
            <person name="Hauser L."/>
            <person name="Kyrpides N.C."/>
            <person name="Ivanova N."/>
            <person name="Pagani I."/>
            <person name="Vannier P."/>
            <person name="Oger P."/>
            <person name="Bartlett D.H."/>
            <person name="Noll K.M."/>
            <person name="Woyke T."/>
            <person name="Jebbar M."/>
        </authorList>
    </citation>
    <scope>NUCLEOTIDE SEQUENCE [LARGE SCALE GENOMIC DNA]</scope>
    <source>
        <strain evidence="2">DSM 14283 / JCM 11233 / KA3</strain>
    </source>
</reference>
<dbReference type="RefSeq" id="WP_014296232.1">
    <property type="nucleotide sequence ID" value="NC_016751.1"/>
</dbReference>
<evidence type="ECO:0008006" key="3">
    <source>
        <dbReference type="Google" id="ProtNLM"/>
    </source>
</evidence>
<sequence>MNKKNFIKRIFLVFFPGNGIRIFHKDNILKAKIKSFKGKEITLISPKFEDMKLGDEVMLESLFEGAYYQADFQISDIRDFSETENLIILNLKSNFRIKTKRSMERHYVSIPILIEDKYNGVIWDFNEMFLGIVTLNEYIYEIQKNVSVKLSIPDFNITFHGTIIKIRQEFFNLSKFIFEIKIMQDPTGLFGQYLNQIIGENVFHNKEIEEEENSGGAEQ</sequence>